<reference evidence="2" key="1">
    <citation type="submission" date="2015-05" db="EMBL/GenBank/DDBJ databases">
        <authorList>
            <person name="Fogelqvist Johan"/>
        </authorList>
    </citation>
    <scope>NUCLEOTIDE SEQUENCE [LARGE SCALE GENOMIC DNA]</scope>
</reference>
<proteinExistence type="predicted"/>
<feature type="non-terminal residue" evidence="1">
    <location>
        <position position="1"/>
    </location>
</feature>
<organism evidence="1 2">
    <name type="scientific">Verticillium longisporum</name>
    <name type="common">Verticillium dahliae var. longisporum</name>
    <dbReference type="NCBI Taxonomy" id="100787"/>
    <lineage>
        <taxon>Eukaryota</taxon>
        <taxon>Fungi</taxon>
        <taxon>Dikarya</taxon>
        <taxon>Ascomycota</taxon>
        <taxon>Pezizomycotina</taxon>
        <taxon>Sordariomycetes</taxon>
        <taxon>Hypocreomycetidae</taxon>
        <taxon>Glomerellales</taxon>
        <taxon>Plectosphaerellaceae</taxon>
        <taxon>Verticillium</taxon>
    </lineage>
</organism>
<dbReference type="Proteomes" id="UP000045706">
    <property type="component" value="Unassembled WGS sequence"/>
</dbReference>
<sequence>CLRVQVGGDPGQERQDLCAADQVLEGF</sequence>
<accession>A0A0G4NBN4</accession>
<name>A0A0G4NBN4_VERLO</name>
<dbReference type="AlphaFoldDB" id="A0A0G4NBN4"/>
<evidence type="ECO:0000313" key="1">
    <source>
        <dbReference type="EMBL" id="CRK43838.1"/>
    </source>
</evidence>
<protein>
    <submittedName>
        <fullName evidence="1">Uncharacterized protein</fullName>
    </submittedName>
</protein>
<evidence type="ECO:0000313" key="2">
    <source>
        <dbReference type="Proteomes" id="UP000045706"/>
    </source>
</evidence>
<gene>
    <name evidence="1" type="ORF">BN1723_019313</name>
</gene>
<dbReference type="EMBL" id="CVQI01033638">
    <property type="protein sequence ID" value="CRK43838.1"/>
    <property type="molecule type" value="Genomic_DNA"/>
</dbReference>